<proteinExistence type="inferred from homology"/>
<dbReference type="Proteomes" id="UP000001542">
    <property type="component" value="Unassembled WGS sequence"/>
</dbReference>
<dbReference type="RefSeq" id="XP_001319425.1">
    <property type="nucleotide sequence ID" value="XM_001319390.1"/>
</dbReference>
<sequence length="1501" mass="167421">MFLCFSIAIFKQGIKLSHNNALLPFRRDSTSVMPSFVISNIQDSCVNWSSSNPSILKVTPIKDNDKCYKSAKVEVLYTGMTRMNTLIIAENEAGEKQSCNVYIDEVKEIEILTSTRTVYVDSYSQTISLQGFDGKQNIFTSIGHEANWQYDSNYFILDKNSIQKDPLNPTLSLKGISVGKSTIQAKLFNLVATAEISIVEQINLYPPNYIRVLPDVNLPFHLCTNLATSLSQCKPINKANQNQFTFSSSNKQIITINNEGLSHTHELGVASIIASDLLSDDNTATTIVNVTLPYSGYQKDQYILQGTDPVFSPKVFDEFGQEIYGSDQIEWTITGKWSELGENTITFSYFSFSFTCLVIVCPPIKINPDLIVLPPKSNWFIYGLTGGSGHFNISVKDTKIADAGNRQIRSNSNIGETELIVADNMINGLTASCKVLVSPVKSSYIVLDEREKYVNEKFLPLCGFTSESGHNYSITLQHEILSTNILIVDQQMMSKSPGFTKLFCMSNNVKTEEITVSVIDKLEYKIKGIASPNSHIPLHYTGGSLKWQSLSPPQIEISCENIAATLSKHYFSVDKEYDGLCTLKIRNKACSINPLPVRCEVNFELHVSNVQYLRIIPVDQLNSNKDIEKCNLIRSGVKITNEVKNLYNVVSNHLISFYVYCFNARDEIINYYSANPITFTADDTFIERVLIDEDTGYSVYKIKVTKTIDVLAHTNNAIDSSVTINVISPIIVESSKIVYFTKNMKSNFAITGGSGIFSVFGNNAVINDNGTFTVKPQTVGHYEYIISDNCTDQEPVKTALDVVTIDHLEIECPRKVIVKSETVITVNAYTSTNRLIPESVLERANIELIEPKYCERISFNKWIYKPDSLGDKTVTATATGCSKATKIITVVEPIVVNPQYIILMPKEIFEIDIKDIKYDVTFVSDDVSISRVYGNSIVAVSPGNTTVKVFCPYETAIPPAIIYVRVLKPIEILIERSSDIVVSGGLLFASFIIKTDLDDRYPLYSEITVQGSEYSAVNSSHIILECENPGLVTISCSCYNLYNSVKFRIEEKFELLCPQTVLISQGSYFEFKSKNDLPFVLSSNDNSIVTIDGHFAKSIFNKGITTINAVCGFQQCSVILEVIEPAAVFLNRTAIFVFKCLMVDKYGRFYTSLSGVSLELMPGKDFRHGAFDDKGFVQISTSENKSVAVTLVAKTNLFYIEKDFMISTTSLISPSGSITVMKGAVVPFTCTSNDVKWTTSDPKIGKISNNGQFKAISSGKVTISCDKSLKTSVKVLSMKSLGLEKVDIDKYQVIPVYDDNEHDKIIYPSDISLVCSWDSNDCGQVRSIYNSSGFFCFVERLKHHKCPEFSRIKAQIASPSSALHLKTDTNIPFVGVVDFGYPNWHLFEMEKDSRKSVLELNFGEDKLDYNCPDGWSISFRGRNAIVRAPSVFKGTQIVTFKHKESGEKLKLKFAISEPQIIKNESNVIDSLNGQIINIVILVCAILLIIALTIISKRYFHD</sequence>
<feature type="domain" description="NUP210 Ig-like" evidence="11">
    <location>
        <begin position="14"/>
        <end position="104"/>
    </location>
</feature>
<gene>
    <name evidence="12" type="ORF">TVAG_050170</name>
</gene>
<dbReference type="InParanoid" id="A2EJE5"/>
<evidence type="ECO:0000313" key="13">
    <source>
        <dbReference type="Proteomes" id="UP000001542"/>
    </source>
</evidence>
<evidence type="ECO:0000256" key="7">
    <source>
        <dbReference type="ARBA" id="ARBA00023180"/>
    </source>
</evidence>
<comment type="similarity">
    <text evidence="2">Belongs to the NUP210 family.</text>
</comment>
<evidence type="ECO:0000259" key="10">
    <source>
        <dbReference type="Pfam" id="PF02368"/>
    </source>
</evidence>
<dbReference type="InterPro" id="IPR045197">
    <property type="entry name" value="NUP210-like"/>
</dbReference>
<reference evidence="12" key="2">
    <citation type="journal article" date="2007" name="Science">
        <title>Draft genome sequence of the sexually transmitted pathogen Trichomonas vaginalis.</title>
        <authorList>
            <person name="Carlton J.M."/>
            <person name="Hirt R.P."/>
            <person name="Silva J.C."/>
            <person name="Delcher A.L."/>
            <person name="Schatz M."/>
            <person name="Zhao Q."/>
            <person name="Wortman J.R."/>
            <person name="Bidwell S.L."/>
            <person name="Alsmark U.C.M."/>
            <person name="Besteiro S."/>
            <person name="Sicheritz-Ponten T."/>
            <person name="Noel C.J."/>
            <person name="Dacks J.B."/>
            <person name="Foster P.G."/>
            <person name="Simillion C."/>
            <person name="Van de Peer Y."/>
            <person name="Miranda-Saavedra D."/>
            <person name="Barton G.J."/>
            <person name="Westrop G.D."/>
            <person name="Mueller S."/>
            <person name="Dessi D."/>
            <person name="Fiori P.L."/>
            <person name="Ren Q."/>
            <person name="Paulsen I."/>
            <person name="Zhang H."/>
            <person name="Bastida-Corcuera F.D."/>
            <person name="Simoes-Barbosa A."/>
            <person name="Brown M.T."/>
            <person name="Hayes R.D."/>
            <person name="Mukherjee M."/>
            <person name="Okumura C.Y."/>
            <person name="Schneider R."/>
            <person name="Smith A.J."/>
            <person name="Vanacova S."/>
            <person name="Villalvazo M."/>
            <person name="Haas B.J."/>
            <person name="Pertea M."/>
            <person name="Feldblyum T.V."/>
            <person name="Utterback T.R."/>
            <person name="Shu C.L."/>
            <person name="Osoegawa K."/>
            <person name="de Jong P.J."/>
            <person name="Hrdy I."/>
            <person name="Horvathova L."/>
            <person name="Zubacova Z."/>
            <person name="Dolezal P."/>
            <person name="Malik S.B."/>
            <person name="Logsdon J.M. Jr."/>
            <person name="Henze K."/>
            <person name="Gupta A."/>
            <person name="Wang C.C."/>
            <person name="Dunne R.L."/>
            <person name="Upcroft J.A."/>
            <person name="Upcroft P."/>
            <person name="White O."/>
            <person name="Salzberg S.L."/>
            <person name="Tang P."/>
            <person name="Chiu C.-H."/>
            <person name="Lee Y.-S."/>
            <person name="Embley T.M."/>
            <person name="Coombs G.H."/>
            <person name="Mottram J.C."/>
            <person name="Tachezy J."/>
            <person name="Fraser-Liggett C.M."/>
            <person name="Johnson P.J."/>
        </authorList>
    </citation>
    <scope>NUCLEOTIDE SEQUENCE [LARGE SCALE GENOMIC DNA]</scope>
    <source>
        <strain evidence="12">G3</strain>
    </source>
</reference>
<dbReference type="PANTHER" id="PTHR23019:SF0">
    <property type="entry name" value="NUCLEAR PORE MEMBRANE GLYCOPROTEIN 210"/>
    <property type="match status" value="1"/>
</dbReference>
<keyword evidence="13" id="KW-1185">Reference proteome</keyword>
<protein>
    <submittedName>
        <fullName evidence="12">Uncharacterized protein</fullName>
    </submittedName>
</protein>
<dbReference type="Pfam" id="PF02368">
    <property type="entry name" value="Big_2"/>
    <property type="match status" value="1"/>
</dbReference>
<dbReference type="Gene3D" id="2.60.40.1080">
    <property type="match status" value="1"/>
</dbReference>
<evidence type="ECO:0000256" key="6">
    <source>
        <dbReference type="ARBA" id="ARBA00023136"/>
    </source>
</evidence>
<dbReference type="STRING" id="5722.A2EJE5"/>
<accession>A2EJE5</accession>
<dbReference type="PANTHER" id="PTHR23019">
    <property type="entry name" value="NUCLEAR PORE MEMBRANE GLYCOPROTEIN GP210-RELATED"/>
    <property type="match status" value="1"/>
</dbReference>
<evidence type="ECO:0000256" key="8">
    <source>
        <dbReference type="ARBA" id="ARBA00023242"/>
    </source>
</evidence>
<dbReference type="OrthoDB" id="361283at2759"/>
<keyword evidence="4" id="KW-0732">Signal</keyword>
<dbReference type="VEuPathDB" id="TrichDB:TVAGG3_0389520"/>
<keyword evidence="6 9" id="KW-0472">Membrane</keyword>
<evidence type="ECO:0000313" key="12">
    <source>
        <dbReference type="EMBL" id="EAY07202.1"/>
    </source>
</evidence>
<name>A2EJE5_TRIV3</name>
<organism evidence="12 13">
    <name type="scientific">Trichomonas vaginalis (strain ATCC PRA-98 / G3)</name>
    <dbReference type="NCBI Taxonomy" id="412133"/>
    <lineage>
        <taxon>Eukaryota</taxon>
        <taxon>Metamonada</taxon>
        <taxon>Parabasalia</taxon>
        <taxon>Trichomonadida</taxon>
        <taxon>Trichomonadidae</taxon>
        <taxon>Trichomonas</taxon>
    </lineage>
</organism>
<evidence type="ECO:0000256" key="4">
    <source>
        <dbReference type="ARBA" id="ARBA00022729"/>
    </source>
</evidence>
<dbReference type="InterPro" id="IPR003343">
    <property type="entry name" value="Big_2"/>
</dbReference>
<comment type="subcellular location">
    <subcellularLocation>
        <location evidence="1">Nucleus membrane</location>
        <topology evidence="1">Single-pass membrane protein</topology>
    </subcellularLocation>
</comment>
<evidence type="ECO:0000256" key="1">
    <source>
        <dbReference type="ARBA" id="ARBA00004590"/>
    </source>
</evidence>
<evidence type="ECO:0000256" key="9">
    <source>
        <dbReference type="SAM" id="Phobius"/>
    </source>
</evidence>
<evidence type="ECO:0000256" key="3">
    <source>
        <dbReference type="ARBA" id="ARBA00022692"/>
    </source>
</evidence>
<evidence type="ECO:0000256" key="2">
    <source>
        <dbReference type="ARBA" id="ARBA00007313"/>
    </source>
</evidence>
<dbReference type="InterPro" id="IPR055096">
    <property type="entry name" value="Ig_NUP210_1st"/>
</dbReference>
<dbReference type="GO" id="GO:0031965">
    <property type="term" value="C:nuclear membrane"/>
    <property type="evidence" value="ECO:0007669"/>
    <property type="project" value="UniProtKB-SubCell"/>
</dbReference>
<evidence type="ECO:0000256" key="5">
    <source>
        <dbReference type="ARBA" id="ARBA00022989"/>
    </source>
</evidence>
<feature type="transmembrane region" description="Helical" evidence="9">
    <location>
        <begin position="1475"/>
        <end position="1494"/>
    </location>
</feature>
<dbReference type="SUPFAM" id="SSF49373">
    <property type="entry name" value="Invasin/intimin cell-adhesion fragments"/>
    <property type="match status" value="2"/>
</dbReference>
<dbReference type="VEuPathDB" id="TrichDB:TVAG_050170"/>
<dbReference type="EMBL" id="DS113405">
    <property type="protein sequence ID" value="EAY07202.1"/>
    <property type="molecule type" value="Genomic_DNA"/>
</dbReference>
<dbReference type="SMR" id="A2EJE5"/>
<dbReference type="KEGG" id="tva:4765089"/>
<feature type="domain" description="BIG2" evidence="10">
    <location>
        <begin position="1206"/>
        <end position="1264"/>
    </location>
</feature>
<evidence type="ECO:0000259" key="11">
    <source>
        <dbReference type="Pfam" id="PF22967"/>
    </source>
</evidence>
<reference evidence="12" key="1">
    <citation type="submission" date="2006-10" db="EMBL/GenBank/DDBJ databases">
        <authorList>
            <person name="Amadeo P."/>
            <person name="Zhao Q."/>
            <person name="Wortman J."/>
            <person name="Fraser-Liggett C."/>
            <person name="Carlton J."/>
        </authorList>
    </citation>
    <scope>NUCLEOTIDE SEQUENCE</scope>
    <source>
        <strain evidence="12">G3</strain>
    </source>
</reference>
<dbReference type="Pfam" id="PF22967">
    <property type="entry name" value="Ig_NUP210_1st"/>
    <property type="match status" value="1"/>
</dbReference>
<dbReference type="InterPro" id="IPR008964">
    <property type="entry name" value="Invasin/intimin_cell_adhesion"/>
</dbReference>
<keyword evidence="5 9" id="KW-1133">Transmembrane helix</keyword>
<keyword evidence="8" id="KW-0539">Nucleus</keyword>
<keyword evidence="7" id="KW-0325">Glycoprotein</keyword>
<keyword evidence="3 9" id="KW-0812">Transmembrane</keyword>